<evidence type="ECO:0000313" key="2">
    <source>
        <dbReference type="EMBL" id="AXG22419.1"/>
    </source>
</evidence>
<dbReference type="SUPFAM" id="SSF47336">
    <property type="entry name" value="ACP-like"/>
    <property type="match status" value="1"/>
</dbReference>
<reference evidence="2" key="1">
    <citation type="submission" date="2018-06" db="EMBL/GenBank/DDBJ databases">
        <title>Enzyme-Catalysed Bifurcated [4+2] and [4+6] Pericyclic Reactions in Streptoseomycin Biosynthesis.</title>
        <authorList>
            <person name="Wang K.B."/>
            <person name="Zhang B."/>
            <person name="Wang W."/>
            <person name="Ge H.M."/>
        </authorList>
    </citation>
    <scope>NUCLEOTIDE SEQUENCE</scope>
    <source>
        <strain evidence="2">ATCC 31306</strain>
    </source>
</reference>
<name>A0A3S7Q0I5_9NOCA</name>
<accession>A0A3S7Q0I5</accession>
<gene>
    <name evidence="2" type="primary">ngnN5</name>
</gene>
<dbReference type="Gene3D" id="1.10.1200.10">
    <property type="entry name" value="ACP-like"/>
    <property type="match status" value="1"/>
</dbReference>
<dbReference type="EMBL" id="MH544245">
    <property type="protein sequence ID" value="AXG22419.1"/>
    <property type="molecule type" value="Genomic_DNA"/>
</dbReference>
<dbReference type="Pfam" id="PF00550">
    <property type="entry name" value="PP-binding"/>
    <property type="match status" value="1"/>
</dbReference>
<dbReference type="AlphaFoldDB" id="A0A3S7Q0I5"/>
<sequence>MTQAELTDRLLAFIHERFLDNDPASDLDATTPLLDWGILNSVNTMELISFIRAEFGCDIPQSSVNVRNFRNANCIAALIADATTAIREQSA</sequence>
<evidence type="ECO:0000259" key="1">
    <source>
        <dbReference type="PROSITE" id="PS50075"/>
    </source>
</evidence>
<dbReference type="InterPro" id="IPR009081">
    <property type="entry name" value="PP-bd_ACP"/>
</dbReference>
<feature type="domain" description="Carrier" evidence="1">
    <location>
        <begin position="5"/>
        <end position="83"/>
    </location>
</feature>
<proteinExistence type="predicted"/>
<dbReference type="InterPro" id="IPR036736">
    <property type="entry name" value="ACP-like_sf"/>
</dbReference>
<protein>
    <submittedName>
        <fullName evidence="2">Proline carrier protein</fullName>
    </submittedName>
</protein>
<dbReference type="PROSITE" id="PS50075">
    <property type="entry name" value="CARRIER"/>
    <property type="match status" value="1"/>
</dbReference>
<organism evidence="2">
    <name type="scientific">Nocardia argentinensis</name>
    <dbReference type="NCBI Taxonomy" id="1311812"/>
    <lineage>
        <taxon>Bacteria</taxon>
        <taxon>Bacillati</taxon>
        <taxon>Actinomycetota</taxon>
        <taxon>Actinomycetes</taxon>
        <taxon>Mycobacteriales</taxon>
        <taxon>Nocardiaceae</taxon>
        <taxon>Nocardia</taxon>
    </lineage>
</organism>